<protein>
    <submittedName>
        <fullName evidence="2">Uncharacterized protein</fullName>
    </submittedName>
</protein>
<sequence>MVEGVGLGYARIVITPSYAVKQTGIFDRNYPEFQFLLSSTFFCFRAGLFFFAYCVFGISDWVCPGRIEPLLEL</sequence>
<dbReference type="AlphaFoldDB" id="A0A6G1GVP1"/>
<dbReference type="Proteomes" id="UP000800041">
    <property type="component" value="Unassembled WGS sequence"/>
</dbReference>
<evidence type="ECO:0000256" key="1">
    <source>
        <dbReference type="SAM" id="Phobius"/>
    </source>
</evidence>
<organism evidence="2 3">
    <name type="scientific">Aulographum hederae CBS 113979</name>
    <dbReference type="NCBI Taxonomy" id="1176131"/>
    <lineage>
        <taxon>Eukaryota</taxon>
        <taxon>Fungi</taxon>
        <taxon>Dikarya</taxon>
        <taxon>Ascomycota</taxon>
        <taxon>Pezizomycotina</taxon>
        <taxon>Dothideomycetes</taxon>
        <taxon>Pleosporomycetidae</taxon>
        <taxon>Aulographales</taxon>
        <taxon>Aulographaceae</taxon>
    </lineage>
</organism>
<keyword evidence="1" id="KW-1133">Transmembrane helix</keyword>
<gene>
    <name evidence="2" type="ORF">K402DRAFT_119545</name>
</gene>
<keyword evidence="1" id="KW-0472">Membrane</keyword>
<proteinExistence type="predicted"/>
<accession>A0A6G1GVP1</accession>
<reference evidence="2" key="1">
    <citation type="journal article" date="2020" name="Stud. Mycol.">
        <title>101 Dothideomycetes genomes: a test case for predicting lifestyles and emergence of pathogens.</title>
        <authorList>
            <person name="Haridas S."/>
            <person name="Albert R."/>
            <person name="Binder M."/>
            <person name="Bloem J."/>
            <person name="Labutti K."/>
            <person name="Salamov A."/>
            <person name="Andreopoulos B."/>
            <person name="Baker S."/>
            <person name="Barry K."/>
            <person name="Bills G."/>
            <person name="Bluhm B."/>
            <person name="Cannon C."/>
            <person name="Castanera R."/>
            <person name="Culley D."/>
            <person name="Daum C."/>
            <person name="Ezra D."/>
            <person name="Gonzalez J."/>
            <person name="Henrissat B."/>
            <person name="Kuo A."/>
            <person name="Liang C."/>
            <person name="Lipzen A."/>
            <person name="Lutzoni F."/>
            <person name="Magnuson J."/>
            <person name="Mondo S."/>
            <person name="Nolan M."/>
            <person name="Ohm R."/>
            <person name="Pangilinan J."/>
            <person name="Park H.-J."/>
            <person name="Ramirez L."/>
            <person name="Alfaro M."/>
            <person name="Sun H."/>
            <person name="Tritt A."/>
            <person name="Yoshinaga Y."/>
            <person name="Zwiers L.-H."/>
            <person name="Turgeon B."/>
            <person name="Goodwin S."/>
            <person name="Spatafora J."/>
            <person name="Crous P."/>
            <person name="Grigoriev I."/>
        </authorList>
    </citation>
    <scope>NUCLEOTIDE SEQUENCE</scope>
    <source>
        <strain evidence="2">CBS 113979</strain>
    </source>
</reference>
<dbReference type="EMBL" id="ML977165">
    <property type="protein sequence ID" value="KAF1984840.1"/>
    <property type="molecule type" value="Genomic_DNA"/>
</dbReference>
<keyword evidence="1" id="KW-0812">Transmembrane</keyword>
<evidence type="ECO:0000313" key="2">
    <source>
        <dbReference type="EMBL" id="KAF1984840.1"/>
    </source>
</evidence>
<keyword evidence="3" id="KW-1185">Reference proteome</keyword>
<name>A0A6G1GVP1_9PEZI</name>
<feature type="transmembrane region" description="Helical" evidence="1">
    <location>
        <begin position="35"/>
        <end position="56"/>
    </location>
</feature>
<evidence type="ECO:0000313" key="3">
    <source>
        <dbReference type="Proteomes" id="UP000800041"/>
    </source>
</evidence>